<dbReference type="EMBL" id="JACIEM010000001">
    <property type="protein sequence ID" value="MBB4001940.1"/>
    <property type="molecule type" value="Genomic_DNA"/>
</dbReference>
<evidence type="ECO:0000259" key="1">
    <source>
        <dbReference type="SMART" id="SM00091"/>
    </source>
</evidence>
<dbReference type="Proteomes" id="UP000588647">
    <property type="component" value="Unassembled WGS sequence"/>
</dbReference>
<dbReference type="InterPro" id="IPR011785">
    <property type="entry name" value="Tscrpt_reg_PpsR-CrtJ"/>
</dbReference>
<dbReference type="SUPFAM" id="SSF55785">
    <property type="entry name" value="PYP-like sensor domain (PAS domain)"/>
    <property type="match status" value="2"/>
</dbReference>
<dbReference type="InterPro" id="IPR009057">
    <property type="entry name" value="Homeodomain-like_sf"/>
</dbReference>
<name>A0A7W6MNJ5_9HYPH</name>
<dbReference type="CDD" id="cd00130">
    <property type="entry name" value="PAS"/>
    <property type="match status" value="2"/>
</dbReference>
<feature type="domain" description="PAS" evidence="1">
    <location>
        <begin position="279"/>
        <end position="347"/>
    </location>
</feature>
<dbReference type="AlphaFoldDB" id="A0A7W6MNJ5"/>
<keyword evidence="3" id="KW-1185">Reference proteome</keyword>
<dbReference type="GO" id="GO:0043565">
    <property type="term" value="F:sequence-specific DNA binding"/>
    <property type="evidence" value="ECO:0007669"/>
    <property type="project" value="InterPro"/>
</dbReference>
<organism evidence="2 3">
    <name type="scientific">Aurantimonas endophytica</name>
    <dbReference type="NCBI Taxonomy" id="1522175"/>
    <lineage>
        <taxon>Bacteria</taxon>
        <taxon>Pseudomonadati</taxon>
        <taxon>Pseudomonadota</taxon>
        <taxon>Alphaproteobacteria</taxon>
        <taxon>Hyphomicrobiales</taxon>
        <taxon>Aurantimonadaceae</taxon>
        <taxon>Aurantimonas</taxon>
    </lineage>
</organism>
<proteinExistence type="predicted"/>
<dbReference type="InterPro" id="IPR002197">
    <property type="entry name" value="HTH_Fis"/>
</dbReference>
<comment type="caution">
    <text evidence="2">The sequence shown here is derived from an EMBL/GenBank/DDBJ whole genome shotgun (WGS) entry which is preliminary data.</text>
</comment>
<dbReference type="InterPro" id="IPR035965">
    <property type="entry name" value="PAS-like_dom_sf"/>
</dbReference>
<dbReference type="Pfam" id="PF13426">
    <property type="entry name" value="PAS_9"/>
    <property type="match status" value="1"/>
</dbReference>
<dbReference type="NCBIfam" id="TIGR02040">
    <property type="entry name" value="PpsR-CrtJ"/>
    <property type="match status" value="1"/>
</dbReference>
<dbReference type="InterPro" id="IPR000014">
    <property type="entry name" value="PAS"/>
</dbReference>
<dbReference type="SMART" id="SM00091">
    <property type="entry name" value="PAS"/>
    <property type="match status" value="3"/>
</dbReference>
<evidence type="ECO:0000313" key="2">
    <source>
        <dbReference type="EMBL" id="MBB4001940.1"/>
    </source>
</evidence>
<gene>
    <name evidence="2" type="ORF">GGR03_000987</name>
</gene>
<reference evidence="2 3" key="1">
    <citation type="submission" date="2020-08" db="EMBL/GenBank/DDBJ databases">
        <title>Genomic Encyclopedia of Type Strains, Phase IV (KMG-IV): sequencing the most valuable type-strain genomes for metagenomic binning, comparative biology and taxonomic classification.</title>
        <authorList>
            <person name="Goeker M."/>
        </authorList>
    </citation>
    <scope>NUCLEOTIDE SEQUENCE [LARGE SCALE GENOMIC DNA]</scope>
    <source>
        <strain evidence="2 3">DSM 103570</strain>
    </source>
</reference>
<dbReference type="SUPFAM" id="SSF46689">
    <property type="entry name" value="Homeodomain-like"/>
    <property type="match status" value="1"/>
</dbReference>
<dbReference type="Pfam" id="PF02954">
    <property type="entry name" value="HTH_8"/>
    <property type="match status" value="1"/>
</dbReference>
<evidence type="ECO:0000313" key="3">
    <source>
        <dbReference type="Proteomes" id="UP000588647"/>
    </source>
</evidence>
<sequence>MGINYSNSGSAFSDPGRSFANLEATLVANMVTASTDIALLIDVKGVIADVAVRDAELFGDVPASWIGKAFADVVTVECRAKVGRMLSDGNPSEAAPRREINHPMPGGPDLPISYAMLSLTRDGARLALGRDLRTISILQQKLVETQLAMESDYARLQNAESQYRVFFDTSSDPIIIADAASGKILEANSAARRMLESDGRQIAGASVESLFAERSVRDLDRLVAAARASGDIEIADLALRDDDSATGISARFYRQHGATRLSIRFGRNGTDSLSPGAHDLIAKAGRELPDAIVVVDSDLKIVAANESFLDLAEIATGRQATGKSLGDIIGRRGVEMAVVKTAVEAEGVVRSFSTVLHTQHGGAVDVELSGSILKESGQQFYGFSLRRAARAPQLASATQPLRSANDMTGLVGRVPLREIVRETADIIEQLCIEAALDLTRNNRASAAEMLGLSRQSLYSKLRRYGIGDPSPDAGEDPAN</sequence>
<dbReference type="Gene3D" id="1.10.10.60">
    <property type="entry name" value="Homeodomain-like"/>
    <property type="match status" value="1"/>
</dbReference>
<feature type="domain" description="PAS" evidence="1">
    <location>
        <begin position="161"/>
        <end position="228"/>
    </location>
</feature>
<dbReference type="Pfam" id="PF13188">
    <property type="entry name" value="PAS_8"/>
    <property type="match status" value="1"/>
</dbReference>
<dbReference type="RefSeq" id="WP_183206407.1">
    <property type="nucleotide sequence ID" value="NZ_JAAAMM010000001.1"/>
</dbReference>
<dbReference type="Gene3D" id="3.30.450.20">
    <property type="entry name" value="PAS domain"/>
    <property type="match status" value="3"/>
</dbReference>
<dbReference type="PRINTS" id="PR01590">
    <property type="entry name" value="HTHFIS"/>
</dbReference>
<protein>
    <submittedName>
        <fullName evidence="2">Transcriptional regulator PpsR</fullName>
    </submittedName>
</protein>
<accession>A0A7W6MNJ5</accession>
<feature type="domain" description="PAS" evidence="1">
    <location>
        <begin position="25"/>
        <end position="91"/>
    </location>
</feature>
<dbReference type="Gene3D" id="1.20.5.430">
    <property type="match status" value="1"/>
</dbReference>